<dbReference type="Gene3D" id="3.40.50.10810">
    <property type="entry name" value="Tandem AAA-ATPase domain"/>
    <property type="match status" value="2"/>
</dbReference>
<feature type="compositionally biased region" description="Low complexity" evidence="12">
    <location>
        <begin position="318"/>
        <end position="336"/>
    </location>
</feature>
<evidence type="ECO:0000256" key="11">
    <source>
        <dbReference type="SAM" id="Coils"/>
    </source>
</evidence>
<dbReference type="InterPro" id="IPR027417">
    <property type="entry name" value="P-loop_NTPase"/>
</dbReference>
<dbReference type="InterPro" id="IPR051493">
    <property type="entry name" value="CHD"/>
</dbReference>
<evidence type="ECO:0000259" key="15">
    <source>
        <dbReference type="PROSITE" id="PS51192"/>
    </source>
</evidence>
<sequence length="2386" mass="271048">MSDDSTSLGLSSALTQDDPLQQSPFNQMPGIAASAQYDFSQFVTPKFHHISDPSLGGSQNLLGQTPPPHPSLSNSDSLLQSTNQFNNYNISTGQTITTPQQQQQQDLVSNSVWNPPQTNTCFIQTQPVQNQPTEVQQNVAGTVDLNMSSYLTHHDYALPAAQQPLARLSHFPDNTDASQTSILQGSIGQTEATQMLNVPIVNTSGVDSLGHIQQSQQQQQQQQQQTTLFTSTTQVPLAAPDITVNTYNSSQPLHNFQATDYLETHNPQQMLQQVQQQQVCNGSTMLNSGTNQQSVGTNDAAVNIVQQYTFQTTAASNSPQLQLQQSQPVSGSQPPQHTFSKGRSFHLIHADLQIPQENQSQTTTTVPLSQLLSSGNITRLVPQSTAQQTFTNASCQISTAAKQVTQQIHLTTVSPKQQSGTQPLAKVITSASPAIFTSTRTIQVSGDKLVPSSLKPGTEITVAQPPTSLSTSMDLQASQKFMITTATSGGTVQVGQVTRAPKSKNQAKVVSLTIKPPCKTTTSNTTMIVKTDNKKKKTTPKKKKVYKTPQDKANEIIAQALVDAQQKGITEIPRVIPPSGAISENAEKPATEKPKRVRKPKESKEVKESKEKKPKSSKKTKSPKKKVNPIPIKRNKKRGIDSDNSDLEMTPPRISLEDDSIQKRRSARNTKRKKYCDDVDLNFSDDNQEIDVESVDTPMFRLPDAPLGEEVLIVEKILGIRTEQVQLPDSDETKLEEQFYVKYKNLSYLHCEWKCVEDLSSDLRIQGKVKRFKAKYALNQFLMPDDGVLFNPAYIEVDRVLDMAVDADGNVTHYFVKWCSLPYEESTWELPSDVSEEKIEEFERFKTIPSDEQKERPSPSEWKKLEESREYKNNNVLREYQLEGVNWLTFSWYNGRNCILADEMGLGKTIQSITFLNEIKLHGIHGPFLVIAPLSTVCNWQREFENWTDINAIIYHGGNDSRHIIRETEFYFRDENNEIIQGIKFDSFTAFMKDFGDLKTEEQVDKLKSLLKPVMLRRLKEDVEKNLAPKEETIVEVELTNIQKKYTYERLDGRIRGNLRQEAIDRFSKPDSDRFIFLLCTRAGGLGINLTAADTVIIYDSDWNPQNDLQAQARCHRIGQNKSVKVYRLITRNTYEREMFDKASLKLGLDKALLQSVGADKKIGAQQRGPLTKKEIEDLLKRGAYGTLMSDDKAGDKFCEEDIEEILQGRTSVVQIDSVGTGSTFAKASFSMKDNCNIEVNDPDFWAKWAKKADIDQTKMSSKKNLIIEEPRQRRQTARYGNQDLFKVSDIDSDSDYEESGGEEKKVVSTGKKRGRKKGSGRRKTFDEDFEIDDPIDGSYSRAELFKVEKNLLVYGWGRWVDILSHGRFKRRLTENDVETISRAMLLYSLKFYKGDERIKDFIWDLVSPSSDCTLKNHSGLSAPVPRGRKGKKAKRESKNFSAVIELEKDNMQMDPEIVLSDQSYKRHIERHSNKVLLRVRLLYYLKQEVIGDECQKVLQGADHKDIDIPKPIVDGEPPCEWWDGDADKCLLIGIFKHGYEKYSLIQQDPRLCFLCKCGPPDGDALLAEQNDDNFDNDYDIDVQASRDEEEDVMEAPSYTRLLVNRTHNEGKLPFPGIPELNTRFRRMITGYQRHHCKNQQILAQRAKKLERLNRAEAANKERAIKKRESQQRWSRRESADFYKTIASYGVEIDTRTKMYKWDHFRILARLDKKYDDTLTEYYEAFYDMCQRACKKEEEIIWLSPQPNSLFVEPITSERACRCLARISLLRRLRENIIPHPQFEERIKLCQITYDMPSWWVAGKHDKELVLGAAKHGISRTDLNICPDRAYSFHLHFKGKLNQSSLESSIFKPLRCESTSLKGDDSDSKDSTTLGKAGGTSESDSEFKFSKVAMKHIGSDSCDEKLDDADDTLSLGMRIKSVKSKEKSNYLSDTEDDVTKSEMDDKDKISDADIKMEDEEDFDSKLGMDSIDRDLYMKNANMKLSAKDEDADDEEDDDSKSITNMDVRERETVNVFKINPDTILQNSVPASDDIDMDGDYQMHVNDVYWPKDKILFQRLEHICYTIETGEWPQIKKLFLAQASDSCSTTPLDRSTPKPEMSDMESGESNFMEASKKTKPVAEYTSEVEGMKVKISKNKLCLPKKEEGSANKALSFPQFNHSAFSSDNESVTEAMNLSTSMVDSLNLKKKRGRKRKSDVLSSNLHEKMAKKMLSIQNADNPDERVTMVHEREGIILSGDEAPMKKDLLQWMQKNPEYKPFIGLTDEDFEPEIEKRRRRRPRLDPTKLDYDALTGDENVSVMNRENGKKHSVFLFFFSLFSFSLSFSLLLFSLLFSSPFLSPFLFSFSLSFSLLLFSLLFSSPFLSPFLFSFSLSFSLLLFSLLNVRL</sequence>
<evidence type="ECO:0000256" key="7">
    <source>
        <dbReference type="ARBA" id="ARBA00023015"/>
    </source>
</evidence>
<dbReference type="Pfam" id="PF00271">
    <property type="entry name" value="Helicase_C"/>
    <property type="match status" value="1"/>
</dbReference>
<evidence type="ECO:0000259" key="14">
    <source>
        <dbReference type="PROSITE" id="PS50013"/>
    </source>
</evidence>
<dbReference type="SUPFAM" id="SSF160481">
    <property type="entry name" value="BRK domain-like"/>
    <property type="match status" value="1"/>
</dbReference>
<keyword evidence="10" id="KW-0539">Nucleus</keyword>
<evidence type="ECO:0000256" key="6">
    <source>
        <dbReference type="ARBA" id="ARBA00022853"/>
    </source>
</evidence>
<evidence type="ECO:0000256" key="3">
    <source>
        <dbReference type="ARBA" id="ARBA00022741"/>
    </source>
</evidence>
<evidence type="ECO:0000256" key="10">
    <source>
        <dbReference type="ARBA" id="ARBA00023242"/>
    </source>
</evidence>
<feature type="region of interest" description="Disordered" evidence="12">
    <location>
        <begin position="1926"/>
        <end position="1945"/>
    </location>
</feature>
<accession>A0A812CU30</accession>
<dbReference type="PANTHER" id="PTHR46850">
    <property type="entry name" value="CHROMODOMAIN-HELICASE-DNA-BINDING PROTEIN 9"/>
    <property type="match status" value="1"/>
</dbReference>
<protein>
    <recommendedName>
        <fullName evidence="19">Chromodomain-helicase-DNA-binding protein 8</fullName>
    </recommendedName>
</protein>
<feature type="compositionally biased region" description="Basic residues" evidence="12">
    <location>
        <begin position="1311"/>
        <end position="1323"/>
    </location>
</feature>
<dbReference type="Pfam" id="PF00176">
    <property type="entry name" value="SNF2-rel_dom"/>
    <property type="match status" value="1"/>
</dbReference>
<feature type="coiled-coil region" evidence="11">
    <location>
        <begin position="1639"/>
        <end position="1667"/>
    </location>
</feature>
<dbReference type="PROSITE" id="PS51194">
    <property type="entry name" value="HELICASE_CTER"/>
    <property type="match status" value="1"/>
</dbReference>
<dbReference type="Pfam" id="PF23078">
    <property type="entry name" value="HTH_CHD6-9"/>
    <property type="match status" value="1"/>
</dbReference>
<evidence type="ECO:0000256" key="13">
    <source>
        <dbReference type="SAM" id="Phobius"/>
    </source>
</evidence>
<keyword evidence="8" id="KW-0238">DNA-binding</keyword>
<reference evidence="17" key="1">
    <citation type="submission" date="2021-01" db="EMBL/GenBank/DDBJ databases">
        <authorList>
            <person name="Li R."/>
            <person name="Bekaert M."/>
        </authorList>
    </citation>
    <scope>NUCLEOTIDE SEQUENCE</scope>
    <source>
        <strain evidence="17">Farmed</strain>
    </source>
</reference>
<keyword evidence="4" id="KW-0378">Hydrolase</keyword>
<dbReference type="InterPro" id="IPR000953">
    <property type="entry name" value="Chromo/chromo_shadow_dom"/>
</dbReference>
<dbReference type="GO" id="GO:0005634">
    <property type="term" value="C:nucleus"/>
    <property type="evidence" value="ECO:0007669"/>
    <property type="project" value="UniProtKB-SubCell"/>
</dbReference>
<dbReference type="SMART" id="SM00298">
    <property type="entry name" value="CHROMO"/>
    <property type="match status" value="2"/>
</dbReference>
<evidence type="ECO:0000313" key="18">
    <source>
        <dbReference type="Proteomes" id="UP000597762"/>
    </source>
</evidence>
<dbReference type="PROSITE" id="PS51192">
    <property type="entry name" value="HELICASE_ATP_BIND_1"/>
    <property type="match status" value="1"/>
</dbReference>
<feature type="transmembrane region" description="Helical" evidence="13">
    <location>
        <begin position="2340"/>
        <end position="2360"/>
    </location>
</feature>
<feature type="region of interest" description="Disordered" evidence="12">
    <location>
        <begin position="572"/>
        <end position="670"/>
    </location>
</feature>
<dbReference type="InterPro" id="IPR000330">
    <property type="entry name" value="SNF2_N"/>
</dbReference>
<dbReference type="InterPro" id="IPR038718">
    <property type="entry name" value="SNF2-like_sf"/>
</dbReference>
<feature type="compositionally biased region" description="Basic residues" evidence="12">
    <location>
        <begin position="1427"/>
        <end position="1436"/>
    </location>
</feature>
<feature type="region of interest" description="Disordered" evidence="12">
    <location>
        <begin position="1418"/>
        <end position="1437"/>
    </location>
</feature>
<dbReference type="GO" id="GO:0006325">
    <property type="term" value="P:chromatin organization"/>
    <property type="evidence" value="ECO:0007669"/>
    <property type="project" value="UniProtKB-KW"/>
</dbReference>
<feature type="region of interest" description="Disordered" evidence="12">
    <location>
        <begin position="50"/>
        <end position="75"/>
    </location>
</feature>
<dbReference type="Pfam" id="PF00385">
    <property type="entry name" value="Chromo"/>
    <property type="match status" value="2"/>
</dbReference>
<feature type="compositionally biased region" description="Basic and acidic residues" evidence="12">
    <location>
        <begin position="585"/>
        <end position="611"/>
    </location>
</feature>
<feature type="region of interest" description="Disordered" evidence="12">
    <location>
        <begin position="1293"/>
        <end position="1324"/>
    </location>
</feature>
<feature type="transmembrane region" description="Helical" evidence="13">
    <location>
        <begin position="2366"/>
        <end position="2384"/>
    </location>
</feature>
<comment type="subcellular location">
    <subcellularLocation>
        <location evidence="1">Nucleus</location>
    </subcellularLocation>
</comment>
<dbReference type="CDD" id="cd18668">
    <property type="entry name" value="CD1_tandem_CHD5-9_like"/>
    <property type="match status" value="1"/>
</dbReference>
<dbReference type="GO" id="GO:0016787">
    <property type="term" value="F:hydrolase activity"/>
    <property type="evidence" value="ECO:0007669"/>
    <property type="project" value="UniProtKB-KW"/>
</dbReference>
<proteinExistence type="predicted"/>
<evidence type="ECO:0000256" key="9">
    <source>
        <dbReference type="ARBA" id="ARBA00023163"/>
    </source>
</evidence>
<dbReference type="EMBL" id="CAHIKZ030001896">
    <property type="protein sequence ID" value="CAE1276712.1"/>
    <property type="molecule type" value="Genomic_DNA"/>
</dbReference>
<dbReference type="SUPFAM" id="SSF54160">
    <property type="entry name" value="Chromo domain-like"/>
    <property type="match status" value="2"/>
</dbReference>
<name>A0A812CU30_ACAPH</name>
<dbReference type="Pfam" id="PF07533">
    <property type="entry name" value="BRK"/>
    <property type="match status" value="1"/>
</dbReference>
<dbReference type="SMART" id="SM00592">
    <property type="entry name" value="BRK"/>
    <property type="match status" value="1"/>
</dbReference>
<feature type="region of interest" description="Disordered" evidence="12">
    <location>
        <begin position="1859"/>
        <end position="1883"/>
    </location>
</feature>
<dbReference type="OrthoDB" id="5857104at2759"/>
<keyword evidence="18" id="KW-1185">Reference proteome</keyword>
<feature type="region of interest" description="Disordered" evidence="12">
    <location>
        <begin position="316"/>
        <end position="340"/>
    </location>
</feature>
<dbReference type="InterPro" id="IPR023780">
    <property type="entry name" value="Chromo_domain"/>
</dbReference>
<keyword evidence="5" id="KW-0067">ATP-binding</keyword>
<feature type="domain" description="Helicase C-terminal" evidence="16">
    <location>
        <begin position="999"/>
        <end position="1164"/>
    </location>
</feature>
<feature type="region of interest" description="Disordered" evidence="12">
    <location>
        <begin position="1"/>
        <end position="27"/>
    </location>
</feature>
<organism evidence="17 18">
    <name type="scientific">Acanthosepion pharaonis</name>
    <name type="common">Pharaoh cuttlefish</name>
    <name type="synonym">Sepia pharaonis</name>
    <dbReference type="NCBI Taxonomy" id="158019"/>
    <lineage>
        <taxon>Eukaryota</taxon>
        <taxon>Metazoa</taxon>
        <taxon>Spiralia</taxon>
        <taxon>Lophotrochozoa</taxon>
        <taxon>Mollusca</taxon>
        <taxon>Cephalopoda</taxon>
        <taxon>Coleoidea</taxon>
        <taxon>Decapodiformes</taxon>
        <taxon>Sepiida</taxon>
        <taxon>Sepiina</taxon>
        <taxon>Sepiidae</taxon>
        <taxon>Acanthosepion</taxon>
    </lineage>
</organism>
<evidence type="ECO:0000256" key="12">
    <source>
        <dbReference type="SAM" id="MobiDB-lite"/>
    </source>
</evidence>
<dbReference type="SUPFAM" id="SSF52540">
    <property type="entry name" value="P-loop containing nucleoside triphosphate hydrolases"/>
    <property type="match status" value="2"/>
</dbReference>
<comment type="caution">
    <text evidence="17">The sequence shown here is derived from an EMBL/GenBank/DDBJ whole genome shotgun (WGS) entry which is preliminary data.</text>
</comment>
<evidence type="ECO:0000256" key="5">
    <source>
        <dbReference type="ARBA" id="ARBA00022840"/>
    </source>
</evidence>
<dbReference type="SMART" id="SM00487">
    <property type="entry name" value="DEXDc"/>
    <property type="match status" value="1"/>
</dbReference>
<evidence type="ECO:0000313" key="17">
    <source>
        <dbReference type="EMBL" id="CAE1276712.1"/>
    </source>
</evidence>
<dbReference type="GO" id="GO:0005524">
    <property type="term" value="F:ATP binding"/>
    <property type="evidence" value="ECO:0007669"/>
    <property type="project" value="UniProtKB-KW"/>
</dbReference>
<dbReference type="FunFam" id="2.40.50.40:FF:000001">
    <property type="entry name" value="chromodomain-helicase-DNA-binding protein 8 isoform X4"/>
    <property type="match status" value="1"/>
</dbReference>
<dbReference type="InterPro" id="IPR006576">
    <property type="entry name" value="BRK_domain"/>
</dbReference>
<keyword evidence="6" id="KW-0156">Chromatin regulator</keyword>
<keyword evidence="3" id="KW-0547">Nucleotide-binding</keyword>
<dbReference type="InterPro" id="IPR037259">
    <property type="entry name" value="BRK_sf"/>
</dbReference>
<dbReference type="InterPro" id="IPR001650">
    <property type="entry name" value="Helicase_C-like"/>
</dbReference>
<dbReference type="Gene3D" id="3.40.50.300">
    <property type="entry name" value="P-loop containing nucleotide triphosphate hydrolases"/>
    <property type="match status" value="2"/>
</dbReference>
<dbReference type="Gene3D" id="2.40.50.40">
    <property type="match status" value="2"/>
</dbReference>
<feature type="compositionally biased region" description="Polar residues" evidence="12">
    <location>
        <begin position="1"/>
        <end position="26"/>
    </location>
</feature>
<keyword evidence="11" id="KW-0175">Coiled coil</keyword>
<keyword evidence="13" id="KW-0472">Membrane</keyword>
<dbReference type="CDD" id="cd18793">
    <property type="entry name" value="SF2_C_SNF"/>
    <property type="match status" value="1"/>
</dbReference>
<dbReference type="Gene3D" id="3.40.5.120">
    <property type="match status" value="1"/>
</dbReference>
<keyword evidence="7" id="KW-0805">Transcription regulation</keyword>
<feature type="compositionally biased region" description="Basic residues" evidence="12">
    <location>
        <begin position="612"/>
        <end position="637"/>
    </location>
</feature>
<evidence type="ECO:0000256" key="1">
    <source>
        <dbReference type="ARBA" id="ARBA00004123"/>
    </source>
</evidence>
<keyword evidence="2" id="KW-0677">Repeat</keyword>
<evidence type="ECO:0000259" key="16">
    <source>
        <dbReference type="PROSITE" id="PS51194"/>
    </source>
</evidence>
<feature type="region of interest" description="Disordered" evidence="12">
    <location>
        <begin position="2087"/>
        <end position="2117"/>
    </location>
</feature>
<dbReference type="GO" id="GO:0003677">
    <property type="term" value="F:DNA binding"/>
    <property type="evidence" value="ECO:0007669"/>
    <property type="project" value="UniProtKB-KW"/>
</dbReference>
<evidence type="ECO:0000256" key="2">
    <source>
        <dbReference type="ARBA" id="ARBA00022737"/>
    </source>
</evidence>
<dbReference type="Gene3D" id="1.10.10.60">
    <property type="entry name" value="Homeodomain-like"/>
    <property type="match status" value="2"/>
</dbReference>
<evidence type="ECO:0008006" key="19">
    <source>
        <dbReference type="Google" id="ProtNLM"/>
    </source>
</evidence>
<feature type="domain" description="Helicase ATP-binding" evidence="15">
    <location>
        <begin position="889"/>
        <end position="943"/>
    </location>
</feature>
<dbReference type="InterPro" id="IPR049730">
    <property type="entry name" value="SNF2/RAD54-like_C"/>
</dbReference>
<dbReference type="InterPro" id="IPR014001">
    <property type="entry name" value="Helicase_ATP-bd"/>
</dbReference>
<keyword evidence="13" id="KW-1133">Transmembrane helix</keyword>
<dbReference type="PROSITE" id="PS50013">
    <property type="entry name" value="CHROMO_2"/>
    <property type="match status" value="1"/>
</dbReference>
<feature type="transmembrane region" description="Helical" evidence="13">
    <location>
        <begin position="2310"/>
        <end position="2333"/>
    </location>
</feature>
<feature type="domain" description="Chromo" evidence="14">
    <location>
        <begin position="795"/>
        <end position="845"/>
    </location>
</feature>
<evidence type="ECO:0000256" key="4">
    <source>
        <dbReference type="ARBA" id="ARBA00022801"/>
    </source>
</evidence>
<dbReference type="SMART" id="SM00490">
    <property type="entry name" value="HELICc"/>
    <property type="match status" value="1"/>
</dbReference>
<evidence type="ECO:0000256" key="8">
    <source>
        <dbReference type="ARBA" id="ARBA00023125"/>
    </source>
</evidence>
<keyword evidence="13" id="KW-0812">Transmembrane</keyword>
<dbReference type="Proteomes" id="UP000597762">
    <property type="component" value="Unassembled WGS sequence"/>
</dbReference>
<gene>
    <name evidence="17" type="ORF">SPHA_40196</name>
</gene>
<keyword evidence="9" id="KW-0804">Transcription</keyword>
<dbReference type="InterPro" id="IPR016197">
    <property type="entry name" value="Chromo-like_dom_sf"/>
</dbReference>
<dbReference type="PANTHER" id="PTHR46850:SF1">
    <property type="entry name" value="CHROMODOMAIN-HELICASE-DNA-BINDING PROTEIN 9"/>
    <property type="match status" value="1"/>
</dbReference>
<dbReference type="InterPro" id="IPR056342">
    <property type="entry name" value="HTH_CHD6-9"/>
</dbReference>